<protein>
    <submittedName>
        <fullName evidence="2">Osmotically-inducible protein OsmY</fullName>
    </submittedName>
</protein>
<reference evidence="2 3" key="1">
    <citation type="submission" date="2023-07" db="EMBL/GenBank/DDBJ databases">
        <title>Sorghum-associated microbial communities from plants grown in Nebraska, USA.</title>
        <authorList>
            <person name="Schachtman D."/>
        </authorList>
    </citation>
    <scope>NUCLEOTIDE SEQUENCE [LARGE SCALE GENOMIC DNA]</scope>
    <source>
        <strain evidence="2 3">BE57</strain>
    </source>
</reference>
<dbReference type="Proteomes" id="UP001264980">
    <property type="component" value="Unassembled WGS sequence"/>
</dbReference>
<evidence type="ECO:0000313" key="2">
    <source>
        <dbReference type="EMBL" id="MDR6804225.1"/>
    </source>
</evidence>
<dbReference type="Pfam" id="PF04972">
    <property type="entry name" value="BON"/>
    <property type="match status" value="1"/>
</dbReference>
<keyword evidence="3" id="KW-1185">Reference proteome</keyword>
<dbReference type="Gene3D" id="3.30.1340.30">
    <property type="match status" value="1"/>
</dbReference>
<evidence type="ECO:0000313" key="3">
    <source>
        <dbReference type="Proteomes" id="UP001264980"/>
    </source>
</evidence>
<name>A0ABU1QST7_9BACT</name>
<accession>A0ABU1QST7</accession>
<comment type="caution">
    <text evidence="2">The sequence shown here is derived from an EMBL/GenBank/DDBJ whole genome shotgun (WGS) entry which is preliminary data.</text>
</comment>
<dbReference type="EMBL" id="JAVDTI010000001">
    <property type="protein sequence ID" value="MDR6804225.1"/>
    <property type="molecule type" value="Genomic_DNA"/>
</dbReference>
<sequence length="95" mass="10886">MKKNEENGTSWEPDFDSKADRIATDKNLLEMVMGALEANIFVDSKKITVRVTDRVVFLEGNVHRKKERISAQECVMDIFGIRAVINYLTYPGKYS</sequence>
<dbReference type="InterPro" id="IPR007055">
    <property type="entry name" value="BON_dom"/>
</dbReference>
<dbReference type="PROSITE" id="PS50914">
    <property type="entry name" value="BON"/>
    <property type="match status" value="1"/>
</dbReference>
<dbReference type="RefSeq" id="WP_309981542.1">
    <property type="nucleotide sequence ID" value="NZ_JAVDTI010000001.1"/>
</dbReference>
<organism evidence="2 3">
    <name type="scientific">Dyadobacter fermentans</name>
    <dbReference type="NCBI Taxonomy" id="94254"/>
    <lineage>
        <taxon>Bacteria</taxon>
        <taxon>Pseudomonadati</taxon>
        <taxon>Bacteroidota</taxon>
        <taxon>Cytophagia</taxon>
        <taxon>Cytophagales</taxon>
        <taxon>Spirosomataceae</taxon>
        <taxon>Dyadobacter</taxon>
    </lineage>
</organism>
<evidence type="ECO:0000259" key="1">
    <source>
        <dbReference type="PROSITE" id="PS50914"/>
    </source>
</evidence>
<proteinExistence type="predicted"/>
<gene>
    <name evidence="2" type="ORF">J2W84_001262</name>
</gene>
<feature type="domain" description="BON" evidence="1">
    <location>
        <begin position="24"/>
        <end position="92"/>
    </location>
</feature>